<evidence type="ECO:0000256" key="1">
    <source>
        <dbReference type="SAM" id="MobiDB-lite"/>
    </source>
</evidence>
<reference evidence="2" key="1">
    <citation type="journal article" date="2021" name="Proc. Natl. Acad. Sci. U.S.A.">
        <title>A Catalog of Tens of Thousands of Viruses from Human Metagenomes Reveals Hidden Associations with Chronic Diseases.</title>
        <authorList>
            <person name="Tisza M.J."/>
            <person name="Buck C.B."/>
        </authorList>
    </citation>
    <scope>NUCLEOTIDE SEQUENCE</scope>
    <source>
        <strain evidence="2">Ctvok7</strain>
    </source>
</reference>
<sequence>MSTGPPPFSCPSGTSHPEGPIRRRYVQPNRAGGS</sequence>
<dbReference type="EMBL" id="BK015871">
    <property type="protein sequence ID" value="DAD70894.1"/>
    <property type="molecule type" value="Genomic_DNA"/>
</dbReference>
<proteinExistence type="predicted"/>
<name>A0A8S5LLR5_9CAUD</name>
<protein>
    <submittedName>
        <fullName evidence="2">Uncharacterized protein</fullName>
    </submittedName>
</protein>
<evidence type="ECO:0000313" key="2">
    <source>
        <dbReference type="EMBL" id="DAD70894.1"/>
    </source>
</evidence>
<organism evidence="2">
    <name type="scientific">Siphoviridae sp. ctvok7</name>
    <dbReference type="NCBI Taxonomy" id="2827596"/>
    <lineage>
        <taxon>Viruses</taxon>
        <taxon>Duplodnaviria</taxon>
        <taxon>Heunggongvirae</taxon>
        <taxon>Uroviricota</taxon>
        <taxon>Caudoviricetes</taxon>
    </lineage>
</organism>
<accession>A0A8S5LLR5</accession>
<feature type="region of interest" description="Disordered" evidence="1">
    <location>
        <begin position="1"/>
        <end position="34"/>
    </location>
</feature>